<dbReference type="RefSeq" id="WP_059140005.1">
    <property type="nucleotide sequence ID" value="NZ_KQ130614.1"/>
</dbReference>
<dbReference type="OrthoDB" id="9788755at2"/>
<feature type="domain" description="N-acetyltransferase" evidence="3">
    <location>
        <begin position="34"/>
        <end position="175"/>
    </location>
</feature>
<evidence type="ECO:0000313" key="4">
    <source>
        <dbReference type="EMBL" id="KMT59913.1"/>
    </source>
</evidence>
<proteinExistence type="predicted"/>
<dbReference type="PANTHER" id="PTHR43800">
    <property type="entry name" value="PEPTIDYL-LYSINE N-ACETYLTRANSFERASE YJAB"/>
    <property type="match status" value="1"/>
</dbReference>
<reference evidence="4 5" key="1">
    <citation type="journal article" date="2015" name="Genome Biol. Evol.">
        <title>Comparative Genomics of Listeria Sensu Lato: Genus-Wide Differences in Evolutionary Dynamics and the Progressive Gain of Complex, Potentially Pathogenicity-Related Traits through Lateral Gene Transfer.</title>
        <authorList>
            <person name="Chiara M."/>
            <person name="Caruso M."/>
            <person name="D'Erchia A.M."/>
            <person name="Manzari C."/>
            <person name="Fraccalvieri R."/>
            <person name="Goffredo E."/>
            <person name="Latorre L."/>
            <person name="Miccolupo A."/>
            <person name="Padalino I."/>
            <person name="Santagada G."/>
            <person name="Chiocco D."/>
            <person name="Pesole G."/>
            <person name="Horner D.S."/>
            <person name="Parisi A."/>
        </authorList>
    </citation>
    <scope>NUCLEOTIDE SEQUENCE [LARGE SCALE GENOMIC DNA]</scope>
    <source>
        <strain evidence="4 5">1991</strain>
    </source>
</reference>
<dbReference type="GO" id="GO:0016747">
    <property type="term" value="F:acyltransferase activity, transferring groups other than amino-acyl groups"/>
    <property type="evidence" value="ECO:0007669"/>
    <property type="project" value="InterPro"/>
</dbReference>
<dbReference type="Proteomes" id="UP000052258">
    <property type="component" value="Unassembled WGS sequence"/>
</dbReference>
<dbReference type="Gene3D" id="3.40.630.30">
    <property type="match status" value="1"/>
</dbReference>
<name>A0A0J8GGP7_9LIST</name>
<dbReference type="CDD" id="cd04301">
    <property type="entry name" value="NAT_SF"/>
    <property type="match status" value="1"/>
</dbReference>
<dbReference type="AlphaFoldDB" id="A0A0J8GGP7"/>
<dbReference type="PROSITE" id="PS51186">
    <property type="entry name" value="GNAT"/>
    <property type="match status" value="1"/>
</dbReference>
<sequence>MDFDENPVPIGMGFLLFKFGTFGIVEKNERCILLQIRKMEKADLDALRTLYKEVRGMDFSWTKQETLSEMDFDRDTDGELVLVMENSGDILGFVGIFEPEHFIHHLYVNQNARGSGVGRELLLAALKTSKATFALKCVAENEKALLFYKKMGFKKVSEGFSEDGRYFVLEGSFLG</sequence>
<comment type="caution">
    <text evidence="4">The sequence shown here is derived from an EMBL/GenBank/DDBJ whole genome shotgun (WGS) entry which is preliminary data.</text>
</comment>
<dbReference type="PATRIC" id="fig|1430899.3.peg.1225"/>
<dbReference type="InterPro" id="IPR016181">
    <property type="entry name" value="Acyl_CoA_acyltransferase"/>
</dbReference>
<evidence type="ECO:0000256" key="2">
    <source>
        <dbReference type="ARBA" id="ARBA00023315"/>
    </source>
</evidence>
<protein>
    <submittedName>
        <fullName evidence="4">N-acetyltransferase GCN5</fullName>
    </submittedName>
</protein>
<dbReference type="PANTHER" id="PTHR43800:SF1">
    <property type="entry name" value="PEPTIDYL-LYSINE N-ACETYLTRANSFERASE YJAB"/>
    <property type="match status" value="1"/>
</dbReference>
<evidence type="ECO:0000259" key="3">
    <source>
        <dbReference type="PROSITE" id="PS51186"/>
    </source>
</evidence>
<dbReference type="SUPFAM" id="SSF55729">
    <property type="entry name" value="Acyl-CoA N-acyltransferases (Nat)"/>
    <property type="match status" value="1"/>
</dbReference>
<gene>
    <name evidence="4" type="ORF">X560_1467</name>
</gene>
<keyword evidence="1 4" id="KW-0808">Transferase</keyword>
<dbReference type="Pfam" id="PF00583">
    <property type="entry name" value="Acetyltransf_1"/>
    <property type="match status" value="1"/>
</dbReference>
<evidence type="ECO:0000313" key="5">
    <source>
        <dbReference type="Proteomes" id="UP000052258"/>
    </source>
</evidence>
<accession>A0A0J8GGP7</accession>
<dbReference type="EMBL" id="AZHO01000012">
    <property type="protein sequence ID" value="KMT59913.1"/>
    <property type="molecule type" value="Genomic_DNA"/>
</dbReference>
<organism evidence="4 5">
    <name type="scientific">Listeria fleischmannii 1991</name>
    <dbReference type="NCBI Taxonomy" id="1430899"/>
    <lineage>
        <taxon>Bacteria</taxon>
        <taxon>Bacillati</taxon>
        <taxon>Bacillota</taxon>
        <taxon>Bacilli</taxon>
        <taxon>Bacillales</taxon>
        <taxon>Listeriaceae</taxon>
        <taxon>Listeria</taxon>
    </lineage>
</organism>
<dbReference type="InterPro" id="IPR000182">
    <property type="entry name" value="GNAT_dom"/>
</dbReference>
<evidence type="ECO:0000256" key="1">
    <source>
        <dbReference type="ARBA" id="ARBA00022679"/>
    </source>
</evidence>
<keyword evidence="5" id="KW-1185">Reference proteome</keyword>
<keyword evidence="2" id="KW-0012">Acyltransferase</keyword>